<keyword evidence="3" id="KW-0472">Membrane</keyword>
<dbReference type="HOGENOM" id="CLU_311191_0_0_7"/>
<accession>L7UDQ5</accession>
<feature type="region of interest" description="Disordered" evidence="2">
    <location>
        <begin position="852"/>
        <end position="876"/>
    </location>
</feature>
<dbReference type="eggNOG" id="COG5412">
    <property type="taxonomic scope" value="Bacteria"/>
</dbReference>
<dbReference type="KEGG" id="msd:MYSTI_03272"/>
<evidence type="ECO:0000256" key="2">
    <source>
        <dbReference type="SAM" id="MobiDB-lite"/>
    </source>
</evidence>
<gene>
    <name evidence="4" type="ordered locus">MYSTI_03272</name>
</gene>
<dbReference type="STRING" id="1278073.MYSTI_03272"/>
<dbReference type="AlphaFoldDB" id="L7UDQ5"/>
<feature type="compositionally biased region" description="Polar residues" evidence="2">
    <location>
        <begin position="856"/>
        <end position="865"/>
    </location>
</feature>
<evidence type="ECO:0000313" key="5">
    <source>
        <dbReference type="Proteomes" id="UP000011131"/>
    </source>
</evidence>
<feature type="transmembrane region" description="Helical" evidence="3">
    <location>
        <begin position="208"/>
        <end position="233"/>
    </location>
</feature>
<evidence type="ECO:0000256" key="1">
    <source>
        <dbReference type="SAM" id="Coils"/>
    </source>
</evidence>
<feature type="coiled-coil region" evidence="1">
    <location>
        <begin position="418"/>
        <end position="493"/>
    </location>
</feature>
<dbReference type="PATRIC" id="fig|1278073.3.peg.3329"/>
<sequence>MSGGGLKVGDLYVSVTASIGGAMANLAKLVEGVEKAAKEVKEKAGDLGEIGAVVAAGLAGAVAAASQSNSAMAEEVERITSLLYTLAADIGDALMPVVKRVADGLERMVASFQSLSPGVQATALDMAVWVGGAGLALMAMSKVAGGVEAVAAGFGLLLSAVNAMNKSMALASLAGTMDKVTQAMGGMVASAPNVKGSLARLALSFGTLLVPLAAVAAAMTGVVLLAGAVYAAWKDSSTGLADFFRDLGEKLGRLAARIADAFASAFSALGEFLQRAAAFMLERVAALVRGVSRLLEPVARAAGLNELADAFASVSTLTGKQLLDTLGQGVQVLWMGAKDVAGVVGSAVADAGRTLAEGAAFGLSSSSDGAKRLGADIAQALMLDRITESMDALVERITGIFSGEGKARIRQPTDKGALADAAREEAARERELANLQRQAAEESHREFVASIRVDEAAGAASFALMRREAEALADAAKDAMRKASEAMQAAREALVNRFLGGLGQLADLINAGLQGFQAGGAYGAIIAVVAELLMQSKGFKDVIEVTNGIIQQVADALGTLLEPLQPLLGAISLIIDAFFSSLTPVFEMLANAIEPLAAPLALIGQLLEGLAPLFAQLGKVFMLIHDPLSQLVGPVMKALFGVLKFVAMVILAVARAIGWVWNLIVSAVQKVIRALSSLVSWTGFDGLARFARSLDSLRVDTDAMRESFDALQDMTWESAMARAEEAARVREHTDAVTRATEAMTNVPSAWKRALRTFESENAQEGPTRPPTRTPPKSTMPEDVDVPDEDEHRATPIQSAGVPLPPELIAVMDRMLRMVGMRMSEAGRLVPITYNIVGYDIDAAMEQTRRDEELRQQRTSLRTSGSRIRPSSRYSPV</sequence>
<dbReference type="EMBL" id="CP004025">
    <property type="protein sequence ID" value="AGC44584.1"/>
    <property type="molecule type" value="Genomic_DNA"/>
</dbReference>
<reference evidence="4 5" key="1">
    <citation type="journal article" date="2013" name="Genome Announc.">
        <title>Complete genome sequence of Myxococcus stipitatus strain DSM 14675, a fruiting myxobacterium.</title>
        <authorList>
            <person name="Huntley S."/>
            <person name="Kneip S."/>
            <person name="Treuner-Lange A."/>
            <person name="Sogaard-Andersen L."/>
        </authorList>
    </citation>
    <scope>NUCLEOTIDE SEQUENCE [LARGE SCALE GENOMIC DNA]</scope>
    <source>
        <strain evidence="5">DSM 14675 / JCM 12634 / Mx s8</strain>
    </source>
</reference>
<name>L7UDQ5_MYXSD</name>
<protein>
    <submittedName>
        <fullName evidence="4">Uncharacterized protein</fullName>
    </submittedName>
</protein>
<keyword evidence="3" id="KW-1133">Transmembrane helix</keyword>
<dbReference type="Proteomes" id="UP000011131">
    <property type="component" value="Chromosome"/>
</dbReference>
<dbReference type="RefSeq" id="WP_015348845.1">
    <property type="nucleotide sequence ID" value="NC_020126.1"/>
</dbReference>
<dbReference type="OrthoDB" id="5479390at2"/>
<feature type="region of interest" description="Disordered" evidence="2">
    <location>
        <begin position="757"/>
        <end position="800"/>
    </location>
</feature>
<keyword evidence="3" id="KW-0812">Transmembrane</keyword>
<keyword evidence="5" id="KW-1185">Reference proteome</keyword>
<evidence type="ECO:0000256" key="3">
    <source>
        <dbReference type="SAM" id="Phobius"/>
    </source>
</evidence>
<proteinExistence type="predicted"/>
<keyword evidence="1" id="KW-0175">Coiled coil</keyword>
<evidence type="ECO:0000313" key="4">
    <source>
        <dbReference type="EMBL" id="AGC44584.1"/>
    </source>
</evidence>
<organism evidence="4 5">
    <name type="scientific">Myxococcus stipitatus (strain DSM 14675 / JCM 12634 / Mx s8)</name>
    <dbReference type="NCBI Taxonomy" id="1278073"/>
    <lineage>
        <taxon>Bacteria</taxon>
        <taxon>Pseudomonadati</taxon>
        <taxon>Myxococcota</taxon>
        <taxon>Myxococcia</taxon>
        <taxon>Myxococcales</taxon>
        <taxon>Cystobacterineae</taxon>
        <taxon>Myxococcaceae</taxon>
        <taxon>Myxococcus</taxon>
    </lineage>
</organism>